<proteinExistence type="predicted"/>
<dbReference type="Proteomes" id="UP000299102">
    <property type="component" value="Unassembled WGS sequence"/>
</dbReference>
<sequence length="128" mass="14741">MIYSLLPEKKKNIKALSDVKDRSLGVRCRLFSRTLFARYINHRLNDVIDYATTSGLQGNRRFAFTSCFFPFPGGGISGEFRNGRPSTAVKNKNIDAVHRGTETDRHVTYYEYLDILRHRHESNMISPV</sequence>
<reference evidence="1 2" key="1">
    <citation type="journal article" date="2019" name="Commun. Biol.">
        <title>The bagworm genome reveals a unique fibroin gene that provides high tensile strength.</title>
        <authorList>
            <person name="Kono N."/>
            <person name="Nakamura H."/>
            <person name="Ohtoshi R."/>
            <person name="Tomita M."/>
            <person name="Numata K."/>
            <person name="Arakawa K."/>
        </authorList>
    </citation>
    <scope>NUCLEOTIDE SEQUENCE [LARGE SCALE GENOMIC DNA]</scope>
</reference>
<dbReference type="EMBL" id="BGZK01001016">
    <property type="protein sequence ID" value="GBP68580.1"/>
    <property type="molecule type" value="Genomic_DNA"/>
</dbReference>
<keyword evidence="2" id="KW-1185">Reference proteome</keyword>
<name>A0A4C1XZC9_EUMVA</name>
<evidence type="ECO:0000313" key="1">
    <source>
        <dbReference type="EMBL" id="GBP68580.1"/>
    </source>
</evidence>
<dbReference type="OrthoDB" id="10017160at2759"/>
<comment type="caution">
    <text evidence="1">The sequence shown here is derived from an EMBL/GenBank/DDBJ whole genome shotgun (WGS) entry which is preliminary data.</text>
</comment>
<organism evidence="1 2">
    <name type="scientific">Eumeta variegata</name>
    <name type="common">Bagworm moth</name>
    <name type="synonym">Eumeta japonica</name>
    <dbReference type="NCBI Taxonomy" id="151549"/>
    <lineage>
        <taxon>Eukaryota</taxon>
        <taxon>Metazoa</taxon>
        <taxon>Ecdysozoa</taxon>
        <taxon>Arthropoda</taxon>
        <taxon>Hexapoda</taxon>
        <taxon>Insecta</taxon>
        <taxon>Pterygota</taxon>
        <taxon>Neoptera</taxon>
        <taxon>Endopterygota</taxon>
        <taxon>Lepidoptera</taxon>
        <taxon>Glossata</taxon>
        <taxon>Ditrysia</taxon>
        <taxon>Tineoidea</taxon>
        <taxon>Psychidae</taxon>
        <taxon>Oiketicinae</taxon>
        <taxon>Eumeta</taxon>
    </lineage>
</organism>
<protein>
    <submittedName>
        <fullName evidence="1">Uncharacterized protein</fullName>
    </submittedName>
</protein>
<evidence type="ECO:0000313" key="2">
    <source>
        <dbReference type="Proteomes" id="UP000299102"/>
    </source>
</evidence>
<accession>A0A4C1XZC9</accession>
<dbReference type="AlphaFoldDB" id="A0A4C1XZC9"/>
<gene>
    <name evidence="1" type="ORF">EVAR_46920_1</name>
</gene>